<dbReference type="RefSeq" id="WP_189383467.1">
    <property type="nucleotide sequence ID" value="NZ_BAABFY010000010.1"/>
</dbReference>
<accession>A0A918MV21</accession>
<organism evidence="7 8">
    <name type="scientific">Advenella faeciporci</name>
    <dbReference type="NCBI Taxonomy" id="797535"/>
    <lineage>
        <taxon>Bacteria</taxon>
        <taxon>Pseudomonadati</taxon>
        <taxon>Pseudomonadota</taxon>
        <taxon>Betaproteobacteria</taxon>
        <taxon>Burkholderiales</taxon>
        <taxon>Alcaligenaceae</taxon>
    </lineage>
</organism>
<dbReference type="HAMAP" id="MF_01017">
    <property type="entry name" value="NQOR"/>
    <property type="match status" value="1"/>
</dbReference>
<dbReference type="FunFam" id="3.40.50.360:FF:000001">
    <property type="entry name" value="NAD(P)H dehydrogenase (Quinone) FQR1-like"/>
    <property type="match status" value="1"/>
</dbReference>
<feature type="binding site" evidence="5">
    <location>
        <begin position="10"/>
        <end position="15"/>
    </location>
    <ligand>
        <name>FMN</name>
        <dbReference type="ChEBI" id="CHEBI:58210"/>
    </ligand>
</feature>
<keyword evidence="4 5" id="KW-0560">Oxidoreductase</keyword>
<dbReference type="SUPFAM" id="SSF52218">
    <property type="entry name" value="Flavoproteins"/>
    <property type="match status" value="1"/>
</dbReference>
<dbReference type="GO" id="GO:0051287">
    <property type="term" value="F:NAD binding"/>
    <property type="evidence" value="ECO:0007669"/>
    <property type="project" value="UniProtKB-UniRule"/>
</dbReference>
<name>A0A918MV21_9BURK</name>
<dbReference type="GO" id="GO:0010181">
    <property type="term" value="F:FMN binding"/>
    <property type="evidence" value="ECO:0007669"/>
    <property type="project" value="InterPro"/>
</dbReference>
<keyword evidence="5" id="KW-0547">Nucleotide-binding</keyword>
<proteinExistence type="inferred from homology"/>
<dbReference type="InterPro" id="IPR008254">
    <property type="entry name" value="Flavodoxin/NO_synth"/>
</dbReference>
<evidence type="ECO:0000256" key="3">
    <source>
        <dbReference type="ARBA" id="ARBA00022643"/>
    </source>
</evidence>
<dbReference type="GO" id="GO:0003955">
    <property type="term" value="F:NAD(P)H dehydrogenase (quinone) activity"/>
    <property type="evidence" value="ECO:0007669"/>
    <property type="project" value="UniProtKB-UniRule"/>
</dbReference>
<comment type="catalytic activity">
    <reaction evidence="5">
        <text>a quinone + NADPH + H(+) = a quinol + NADP(+)</text>
        <dbReference type="Rhea" id="RHEA:46164"/>
        <dbReference type="ChEBI" id="CHEBI:15378"/>
        <dbReference type="ChEBI" id="CHEBI:24646"/>
        <dbReference type="ChEBI" id="CHEBI:57783"/>
        <dbReference type="ChEBI" id="CHEBI:58349"/>
        <dbReference type="ChEBI" id="CHEBI:132124"/>
        <dbReference type="EC" id="1.6.5.2"/>
    </reaction>
</comment>
<dbReference type="InterPro" id="IPR010089">
    <property type="entry name" value="Flavoprotein_WrbA-like"/>
</dbReference>
<keyword evidence="8" id="KW-1185">Reference proteome</keyword>
<feature type="binding site" evidence="5">
    <location>
        <begin position="79"/>
        <end position="81"/>
    </location>
    <ligand>
        <name>FMN</name>
        <dbReference type="ChEBI" id="CHEBI:58210"/>
    </ligand>
</feature>
<dbReference type="NCBIfam" id="NF002999">
    <property type="entry name" value="PRK03767.1"/>
    <property type="match status" value="1"/>
</dbReference>
<dbReference type="AlphaFoldDB" id="A0A918MV21"/>
<comment type="catalytic activity">
    <reaction evidence="5">
        <text>a quinone + NADH + H(+) = a quinol + NAD(+)</text>
        <dbReference type="Rhea" id="RHEA:46160"/>
        <dbReference type="ChEBI" id="CHEBI:15378"/>
        <dbReference type="ChEBI" id="CHEBI:24646"/>
        <dbReference type="ChEBI" id="CHEBI:57540"/>
        <dbReference type="ChEBI" id="CHEBI:57945"/>
        <dbReference type="ChEBI" id="CHEBI:132124"/>
        <dbReference type="EC" id="1.6.5.2"/>
    </reaction>
</comment>
<dbReference type="InterPro" id="IPR005025">
    <property type="entry name" value="FMN_Rdtase-like_dom"/>
</dbReference>
<dbReference type="GO" id="GO:0050661">
    <property type="term" value="F:NADP binding"/>
    <property type="evidence" value="ECO:0007669"/>
    <property type="project" value="UniProtKB-UniRule"/>
</dbReference>
<dbReference type="PANTHER" id="PTHR30546">
    <property type="entry name" value="FLAVODOXIN-RELATED PROTEIN WRBA-RELATED"/>
    <property type="match status" value="1"/>
</dbReference>
<evidence type="ECO:0000256" key="1">
    <source>
        <dbReference type="ARBA" id="ARBA00006961"/>
    </source>
</evidence>
<dbReference type="EMBL" id="BMYS01000001">
    <property type="protein sequence ID" value="GGW75300.1"/>
    <property type="molecule type" value="Genomic_DNA"/>
</dbReference>
<sequence>MAKILVLYYSSYGHIETMAQAVAEGARAVPGTEVVVKRVPELVPEEVARNAHFKLDQQAPIATTAELVEYDAIIFGTPTRFGNMAAQMKNFLDQTGSLWASGALIGKVGSVFTSTATQHGGQESTILSTHTVLLHQGFIVVGLPYSFQGQMILDEVTGGSPYGASTIAGGDGARKPSKNELDGAHYQGKHVAEITTALLKGRAV</sequence>
<dbReference type="Gene3D" id="3.40.50.360">
    <property type="match status" value="1"/>
</dbReference>
<gene>
    <name evidence="7" type="ORF">GCM10011450_00780</name>
</gene>
<keyword evidence="2 5" id="KW-0285">Flavoprotein</keyword>
<reference evidence="7" key="2">
    <citation type="submission" date="2020-09" db="EMBL/GenBank/DDBJ databases">
        <authorList>
            <person name="Sun Q."/>
            <person name="Kim S."/>
        </authorList>
    </citation>
    <scope>NUCLEOTIDE SEQUENCE</scope>
    <source>
        <strain evidence="7">KCTC 23732</strain>
    </source>
</reference>
<keyword evidence="5" id="KW-0521">NADP</keyword>
<dbReference type="GO" id="GO:0016020">
    <property type="term" value="C:membrane"/>
    <property type="evidence" value="ECO:0007669"/>
    <property type="project" value="TreeGrafter"/>
</dbReference>
<evidence type="ECO:0000256" key="5">
    <source>
        <dbReference type="HAMAP-Rule" id="MF_01017"/>
    </source>
</evidence>
<keyword evidence="3 5" id="KW-0288">FMN</keyword>
<dbReference type="PROSITE" id="PS50902">
    <property type="entry name" value="FLAVODOXIN_LIKE"/>
    <property type="match status" value="1"/>
</dbReference>
<feature type="binding site" evidence="5">
    <location>
        <position position="12"/>
    </location>
    <ligand>
        <name>NAD(+)</name>
        <dbReference type="ChEBI" id="CHEBI:57540"/>
    </ligand>
</feature>
<feature type="domain" description="Flavodoxin-like" evidence="6">
    <location>
        <begin position="4"/>
        <end position="191"/>
    </location>
</feature>
<keyword evidence="5" id="KW-0520">NAD</keyword>
<evidence type="ECO:0000259" key="6">
    <source>
        <dbReference type="PROSITE" id="PS50902"/>
    </source>
</evidence>
<protein>
    <recommendedName>
        <fullName evidence="5">NAD(P)H dehydrogenase (quinone)</fullName>
        <ecNumber evidence="5">1.6.5.2</ecNumber>
    </recommendedName>
    <alternativeName>
        <fullName evidence="5">NAD(P)H:quinone oxidoreductase</fullName>
        <shortName evidence="5">NQO</shortName>
    </alternativeName>
</protein>
<comment type="caution">
    <text evidence="5">Lacks conserved residue(s) required for the propagation of feature annotation.</text>
</comment>
<dbReference type="PANTHER" id="PTHR30546:SF23">
    <property type="entry name" value="FLAVOPROTEIN-LIKE PROTEIN YCP4-RELATED"/>
    <property type="match status" value="1"/>
</dbReference>
<evidence type="ECO:0000313" key="8">
    <source>
        <dbReference type="Proteomes" id="UP000608345"/>
    </source>
</evidence>
<dbReference type="Proteomes" id="UP000608345">
    <property type="component" value="Unassembled WGS sequence"/>
</dbReference>
<evidence type="ECO:0000256" key="2">
    <source>
        <dbReference type="ARBA" id="ARBA00022630"/>
    </source>
</evidence>
<comment type="caution">
    <text evidence="7">The sequence shown here is derived from an EMBL/GenBank/DDBJ whole genome shotgun (WGS) entry which is preliminary data.</text>
</comment>
<dbReference type="GO" id="GO:0050660">
    <property type="term" value="F:flavin adenine dinucleotide binding"/>
    <property type="evidence" value="ECO:0007669"/>
    <property type="project" value="UniProtKB-UniRule"/>
</dbReference>
<dbReference type="Pfam" id="PF03358">
    <property type="entry name" value="FMN_red"/>
    <property type="match status" value="1"/>
</dbReference>
<comment type="similarity">
    <text evidence="1 5">Belongs to the WrbA family.</text>
</comment>
<dbReference type="NCBIfam" id="TIGR01755">
    <property type="entry name" value="flav_wrbA"/>
    <property type="match status" value="1"/>
</dbReference>
<dbReference type="InterPro" id="IPR029039">
    <property type="entry name" value="Flavoprotein-like_sf"/>
</dbReference>
<dbReference type="EC" id="1.6.5.2" evidence="5"/>
<feature type="binding site" evidence="5">
    <location>
        <position position="135"/>
    </location>
    <ligand>
        <name>FMN</name>
        <dbReference type="ChEBI" id="CHEBI:58210"/>
    </ligand>
</feature>
<feature type="binding site" evidence="5">
    <location>
        <position position="99"/>
    </location>
    <ligand>
        <name>substrate</name>
    </ligand>
</feature>
<comment type="cofactor">
    <cofactor evidence="5">
        <name>FMN</name>
        <dbReference type="ChEBI" id="CHEBI:58210"/>
    </cofactor>
    <text evidence="5">Binds 1 FMN per monomer.</text>
</comment>
<evidence type="ECO:0000313" key="7">
    <source>
        <dbReference type="EMBL" id="GGW75300.1"/>
    </source>
</evidence>
<dbReference type="InterPro" id="IPR037513">
    <property type="entry name" value="NQO"/>
</dbReference>
<evidence type="ECO:0000256" key="4">
    <source>
        <dbReference type="ARBA" id="ARBA00023002"/>
    </source>
</evidence>
<reference evidence="7" key="1">
    <citation type="journal article" date="2014" name="Int. J. Syst. Evol. Microbiol.">
        <title>Complete genome sequence of Corynebacterium casei LMG S-19264T (=DSM 44701T), isolated from a smear-ripened cheese.</title>
        <authorList>
            <consortium name="US DOE Joint Genome Institute (JGI-PGF)"/>
            <person name="Walter F."/>
            <person name="Albersmeier A."/>
            <person name="Kalinowski J."/>
            <person name="Ruckert C."/>
        </authorList>
    </citation>
    <scope>NUCLEOTIDE SEQUENCE</scope>
    <source>
        <strain evidence="7">KCTC 23732</strain>
    </source>
</reference>